<organism evidence="1 2">
    <name type="scientific">Nakamurella endophytica</name>
    <dbReference type="NCBI Taxonomy" id="1748367"/>
    <lineage>
        <taxon>Bacteria</taxon>
        <taxon>Bacillati</taxon>
        <taxon>Actinomycetota</taxon>
        <taxon>Actinomycetes</taxon>
        <taxon>Nakamurellales</taxon>
        <taxon>Nakamurellaceae</taxon>
        <taxon>Nakamurella</taxon>
    </lineage>
</organism>
<dbReference type="InterPro" id="IPR011009">
    <property type="entry name" value="Kinase-like_dom_sf"/>
</dbReference>
<protein>
    <submittedName>
        <fullName evidence="1">TIGR02569 family protein</fullName>
    </submittedName>
</protein>
<evidence type="ECO:0000313" key="1">
    <source>
        <dbReference type="EMBL" id="GGM17863.1"/>
    </source>
</evidence>
<dbReference type="AlphaFoldDB" id="A0A917TD14"/>
<comment type="caution">
    <text evidence="1">The sequence shown here is derived from an EMBL/GenBank/DDBJ whole genome shotgun (WGS) entry which is preliminary data.</text>
</comment>
<dbReference type="NCBIfam" id="TIGR02569">
    <property type="entry name" value="TIGR02569_actnb"/>
    <property type="match status" value="1"/>
</dbReference>
<dbReference type="RefSeq" id="WP_188944867.1">
    <property type="nucleotide sequence ID" value="NZ_BMNA01000019.1"/>
</dbReference>
<name>A0A917TD14_9ACTN</name>
<evidence type="ECO:0000313" key="2">
    <source>
        <dbReference type="Proteomes" id="UP000655208"/>
    </source>
</evidence>
<dbReference type="EMBL" id="BMNA01000019">
    <property type="protein sequence ID" value="GGM17863.1"/>
    <property type="molecule type" value="Genomic_DNA"/>
</dbReference>
<gene>
    <name evidence="1" type="ORF">GCM10011594_42470</name>
</gene>
<accession>A0A917TD14</accession>
<proteinExistence type="predicted"/>
<dbReference type="Proteomes" id="UP000655208">
    <property type="component" value="Unassembled WGS sequence"/>
</dbReference>
<keyword evidence="2" id="KW-1185">Reference proteome</keyword>
<dbReference type="SUPFAM" id="SSF56112">
    <property type="entry name" value="Protein kinase-like (PK-like)"/>
    <property type="match status" value="1"/>
</dbReference>
<sequence length="269" mass="28814">MPSSPPPSHVLAAFGAPPAEVAVLAGGRGGAFRVGDTVLRRVHDPAAASFLATTFEQLRVSGIRIARPVRASDGRWVVAGWSAQRFVAGRPEARFPETIEASVALHDALAGVDEPRFLRQRTDVPAIADRLAWGEEPGGAVDLGDGHAAAVYAELAAQRRPVSVEPQLVHGDMFGNVLFAGTAPPAVVGMKPFWRPAAWAAGVVAVDAVAWGDAGPELLEEWRHLPDWPQMVLRAVLFRLGFSLLHPRTTPKSLVEMLTAVEVIRSFLR</sequence>
<reference evidence="1" key="2">
    <citation type="submission" date="2020-09" db="EMBL/GenBank/DDBJ databases">
        <authorList>
            <person name="Sun Q."/>
            <person name="Zhou Y."/>
        </authorList>
    </citation>
    <scope>NUCLEOTIDE SEQUENCE</scope>
    <source>
        <strain evidence="1">CGMCC 4.7308</strain>
    </source>
</reference>
<reference evidence="1" key="1">
    <citation type="journal article" date="2014" name="Int. J. Syst. Evol. Microbiol.">
        <title>Complete genome sequence of Corynebacterium casei LMG S-19264T (=DSM 44701T), isolated from a smear-ripened cheese.</title>
        <authorList>
            <consortium name="US DOE Joint Genome Institute (JGI-PGF)"/>
            <person name="Walter F."/>
            <person name="Albersmeier A."/>
            <person name="Kalinowski J."/>
            <person name="Ruckert C."/>
        </authorList>
    </citation>
    <scope>NUCLEOTIDE SEQUENCE</scope>
    <source>
        <strain evidence="1">CGMCC 4.7308</strain>
    </source>
</reference>
<dbReference type="InterPro" id="IPR013402">
    <property type="entry name" value="CHP02569"/>
</dbReference>